<dbReference type="RefSeq" id="WP_029792867.1">
    <property type="nucleotide sequence ID" value="NZ_JACVHI010000018.1"/>
</dbReference>
<evidence type="ECO:0000313" key="1">
    <source>
        <dbReference type="EMBL" id="KOY42665.1"/>
    </source>
</evidence>
<gene>
    <name evidence="1" type="ORF">ACX05_00055</name>
</gene>
<dbReference type="Proteomes" id="UP000037697">
    <property type="component" value="Unassembled WGS sequence"/>
</dbReference>
<dbReference type="AlphaFoldDB" id="A0AAW3J4X7"/>
<reference evidence="1 2" key="1">
    <citation type="submission" date="2015-07" db="EMBL/GenBank/DDBJ databases">
        <title>Foodborne Vibrio parahaemolyticus Isolates.</title>
        <authorList>
            <person name="Ronholm J."/>
            <person name="Petronella N."/>
            <person name="Kenwell R."/>
            <person name="Banerjee S."/>
        </authorList>
    </citation>
    <scope>NUCLEOTIDE SEQUENCE [LARGE SCALE GENOMIC DNA]</scope>
    <source>
        <strain evidence="1 2">HS-06-05</strain>
    </source>
</reference>
<proteinExistence type="predicted"/>
<organism evidence="1 2">
    <name type="scientific">Vibrio parahaemolyticus</name>
    <dbReference type="NCBI Taxonomy" id="670"/>
    <lineage>
        <taxon>Bacteria</taxon>
        <taxon>Pseudomonadati</taxon>
        <taxon>Pseudomonadota</taxon>
        <taxon>Gammaproteobacteria</taxon>
        <taxon>Vibrionales</taxon>
        <taxon>Vibrionaceae</taxon>
        <taxon>Vibrio</taxon>
    </lineage>
</organism>
<comment type="caution">
    <text evidence="1">The sequence shown here is derived from an EMBL/GenBank/DDBJ whole genome shotgun (WGS) entry which is preliminary data.</text>
</comment>
<dbReference type="EMBL" id="LIRS01000002">
    <property type="protein sequence ID" value="KOY42665.1"/>
    <property type="molecule type" value="Genomic_DNA"/>
</dbReference>
<accession>A0AAW3J4X7</accession>
<evidence type="ECO:0008006" key="3">
    <source>
        <dbReference type="Google" id="ProtNLM"/>
    </source>
</evidence>
<sequence length="150" mass="16882">MINELQKLIEQNAITAIIGEPCTGKSWLLSHYSDKGVMIDNRYKAMESGSGEITLDQFLEAVNSEQKFVCLDESQLYKHHHIIELAKLILPQDKKLLIVSQFEESLPLKELIQACSEQNNAPISLLRLNSWSSESASPKSFEISSISLSF</sequence>
<name>A0AAW3J4X7_VIBPH</name>
<protein>
    <recommendedName>
        <fullName evidence="3">AAA family ATPase</fullName>
    </recommendedName>
</protein>
<evidence type="ECO:0000313" key="2">
    <source>
        <dbReference type="Proteomes" id="UP000037697"/>
    </source>
</evidence>